<evidence type="ECO:0000313" key="2">
    <source>
        <dbReference type="EMBL" id="KAJ7196746.1"/>
    </source>
</evidence>
<sequence length="354" mass="38163">MISDLYHHHQNAPLAVPSPAVGNEGLASTPAQLSAHFKHLESLLDSALATLTLIHTTSGATPPFFASRTVQLTQALTHFVSHSAITTPNPTATTTPTTSPTTLPLRTATTAPTTAPTASNSDSTPASVTCATASSQRTDDLTSNNAASPAPAARVILRFDEQRQSPSASQPHRAAEWLIDQTITKLFAEFNDTKHAKMIAGVEWSRKGNLVLLPAKETCTAKFLAAQKDFIWPALRPILKLPEGHACPSFDTDERWHSVVFHRVPMPATRRAGAFSHQFIQDALKRSDASRGVLKSFSLLCRPTELVTQDYLALRVSLSAEADAIHLINNGGHMAGAWCRVTPYMQKKVAVPST</sequence>
<evidence type="ECO:0000256" key="1">
    <source>
        <dbReference type="SAM" id="MobiDB-lite"/>
    </source>
</evidence>
<feature type="compositionally biased region" description="Low complexity" evidence="1">
    <location>
        <begin position="86"/>
        <end position="127"/>
    </location>
</feature>
<comment type="caution">
    <text evidence="2">The sequence shown here is derived from an EMBL/GenBank/DDBJ whole genome shotgun (WGS) entry which is preliminary data.</text>
</comment>
<keyword evidence="3" id="KW-1185">Reference proteome</keyword>
<name>A0AAD6Y4V9_9AGAR</name>
<organism evidence="2 3">
    <name type="scientific">Mycena pura</name>
    <dbReference type="NCBI Taxonomy" id="153505"/>
    <lineage>
        <taxon>Eukaryota</taxon>
        <taxon>Fungi</taxon>
        <taxon>Dikarya</taxon>
        <taxon>Basidiomycota</taxon>
        <taxon>Agaricomycotina</taxon>
        <taxon>Agaricomycetes</taxon>
        <taxon>Agaricomycetidae</taxon>
        <taxon>Agaricales</taxon>
        <taxon>Marasmiineae</taxon>
        <taxon>Mycenaceae</taxon>
        <taxon>Mycena</taxon>
    </lineage>
</organism>
<dbReference type="AlphaFoldDB" id="A0AAD6Y4V9"/>
<dbReference type="Proteomes" id="UP001219525">
    <property type="component" value="Unassembled WGS sequence"/>
</dbReference>
<evidence type="ECO:0000313" key="3">
    <source>
        <dbReference type="Proteomes" id="UP001219525"/>
    </source>
</evidence>
<proteinExistence type="predicted"/>
<protein>
    <submittedName>
        <fullName evidence="2">Uncharacterized protein</fullName>
    </submittedName>
</protein>
<dbReference type="EMBL" id="JARJCW010000081">
    <property type="protein sequence ID" value="KAJ7196746.1"/>
    <property type="molecule type" value="Genomic_DNA"/>
</dbReference>
<reference evidence="2" key="1">
    <citation type="submission" date="2023-03" db="EMBL/GenBank/DDBJ databases">
        <title>Massive genome expansion in bonnet fungi (Mycena s.s.) driven by repeated elements and novel gene families across ecological guilds.</title>
        <authorList>
            <consortium name="Lawrence Berkeley National Laboratory"/>
            <person name="Harder C.B."/>
            <person name="Miyauchi S."/>
            <person name="Viragh M."/>
            <person name="Kuo A."/>
            <person name="Thoen E."/>
            <person name="Andreopoulos B."/>
            <person name="Lu D."/>
            <person name="Skrede I."/>
            <person name="Drula E."/>
            <person name="Henrissat B."/>
            <person name="Morin E."/>
            <person name="Kohler A."/>
            <person name="Barry K."/>
            <person name="LaButti K."/>
            <person name="Morin E."/>
            <person name="Salamov A."/>
            <person name="Lipzen A."/>
            <person name="Mereny Z."/>
            <person name="Hegedus B."/>
            <person name="Baldrian P."/>
            <person name="Stursova M."/>
            <person name="Weitz H."/>
            <person name="Taylor A."/>
            <person name="Grigoriev I.V."/>
            <person name="Nagy L.G."/>
            <person name="Martin F."/>
            <person name="Kauserud H."/>
        </authorList>
    </citation>
    <scope>NUCLEOTIDE SEQUENCE</scope>
    <source>
        <strain evidence="2">9144</strain>
    </source>
</reference>
<accession>A0AAD6Y4V9</accession>
<feature type="region of interest" description="Disordered" evidence="1">
    <location>
        <begin position="85"/>
        <end position="147"/>
    </location>
</feature>
<gene>
    <name evidence="2" type="ORF">GGX14DRAFT_700460</name>
</gene>